<evidence type="ECO:0000313" key="1">
    <source>
        <dbReference type="EMBL" id="OPH10112.1"/>
    </source>
</evidence>
<dbReference type="Proteomes" id="UP000190056">
    <property type="component" value="Unassembled WGS sequence"/>
</dbReference>
<name>A0A9Q5QXQ1_9CYAN</name>
<comment type="caution">
    <text evidence="1">The sequence shown here is derived from an EMBL/GenBank/DDBJ whole genome shotgun (WGS) entry which is preliminary data.</text>
</comment>
<gene>
    <name evidence="1" type="ORF">CENA302_07185</name>
</gene>
<dbReference type="EMBL" id="MTPU01000032">
    <property type="protein sequence ID" value="OPH10112.1"/>
    <property type="molecule type" value="Genomic_DNA"/>
</dbReference>
<proteinExistence type="predicted"/>
<sequence length="59" mass="6733">MDFKIFWQQQVLDLLEGEVETLPQQYILAHFSSISSVAPIASCCYNDEEVNVSIKNARL</sequence>
<evidence type="ECO:0000313" key="2">
    <source>
        <dbReference type="Proteomes" id="UP000190056"/>
    </source>
</evidence>
<reference evidence="1 2" key="1">
    <citation type="submission" date="2017-01" db="EMBL/GenBank/DDBJ databases">
        <authorList>
            <person name="Abreu V.A."/>
            <person name="Popin R.V."/>
            <person name="Rigonato J."/>
            <person name="Andreote A.P."/>
            <person name="Schaker P.C."/>
            <person name="Hoff-Risseti C."/>
            <person name="Alvarenga D.O."/>
            <person name="Varani A.M."/>
            <person name="Fiore M.F."/>
        </authorList>
    </citation>
    <scope>NUCLEOTIDE SEQUENCE [LARGE SCALE GENOMIC DNA]</scope>
    <source>
        <strain evidence="1 2">CENA302</strain>
    </source>
</reference>
<dbReference type="AlphaFoldDB" id="A0A9Q5QXQ1"/>
<accession>A0A9Q5QXQ1</accession>
<organism evidence="1 2">
    <name type="scientific">Cylindrospermopsis raciborskii CENA302</name>
    <dbReference type="NCBI Taxonomy" id="1170768"/>
    <lineage>
        <taxon>Bacteria</taxon>
        <taxon>Bacillati</taxon>
        <taxon>Cyanobacteriota</taxon>
        <taxon>Cyanophyceae</taxon>
        <taxon>Nostocales</taxon>
        <taxon>Aphanizomenonaceae</taxon>
        <taxon>Cylindrospermopsis</taxon>
    </lineage>
</organism>
<protein>
    <submittedName>
        <fullName evidence="1">Uncharacterized protein</fullName>
    </submittedName>
</protein>